<reference evidence="3 4" key="1">
    <citation type="submission" date="2016-02" db="EMBL/GenBank/DDBJ databases">
        <authorList>
            <person name="Wen L."/>
            <person name="He K."/>
            <person name="Yang H."/>
        </authorList>
    </citation>
    <scope>NUCLEOTIDE SEQUENCE [LARGE SCALE GENOMIC DNA]</scope>
    <source>
        <strain evidence="3">ShG14-8</strain>
    </source>
</reference>
<dbReference type="EMBL" id="LSLI01000025">
    <property type="protein sequence ID" value="KXS32588.1"/>
    <property type="molecule type" value="Genomic_DNA"/>
</dbReference>
<dbReference type="AlphaFoldDB" id="A0A139BUK6"/>
<gene>
    <name evidence="3" type="ORF">AWT59_1308</name>
</gene>
<accession>A0A139BUK6</accession>
<dbReference type="GO" id="GO:0005886">
    <property type="term" value="C:plasma membrane"/>
    <property type="evidence" value="ECO:0007669"/>
    <property type="project" value="TreeGrafter"/>
</dbReference>
<dbReference type="PANTHER" id="PTHR30441">
    <property type="entry name" value="DUF748 DOMAIN-CONTAINING PROTEIN"/>
    <property type="match status" value="1"/>
</dbReference>
<dbReference type="PANTHER" id="PTHR30441:SF9">
    <property type="entry name" value="ASMA FAMILY PROTEIN YHJG"/>
    <property type="match status" value="1"/>
</dbReference>
<dbReference type="InterPro" id="IPR052894">
    <property type="entry name" value="AsmA-related"/>
</dbReference>
<dbReference type="GO" id="GO:0090313">
    <property type="term" value="P:regulation of protein targeting to membrane"/>
    <property type="evidence" value="ECO:0007669"/>
    <property type="project" value="TreeGrafter"/>
</dbReference>
<feature type="transmembrane region" description="Helical" evidence="1">
    <location>
        <begin position="578"/>
        <end position="602"/>
    </location>
</feature>
<keyword evidence="1" id="KW-0812">Transmembrane</keyword>
<dbReference type="Proteomes" id="UP000070578">
    <property type="component" value="Unassembled WGS sequence"/>
</dbReference>
<proteinExistence type="predicted"/>
<protein>
    <submittedName>
        <fullName evidence="3">Putative assembly protein</fullName>
    </submittedName>
</protein>
<sequence>MTRTRKWLVGIAVCLLLLVTAVSLFDWNLARTYIARQVTGATGRSFAINGNLEVHISLRPHIIANDVVMGNASWSKDPVMAQIKRADFRIDLFKLLIGRLAFPEISLSELHLVLEVNNDGTPNWIFSPQDKQSKLPSIDALTIDHGSVEFRDPTTNTDLALELHTLAANKDNPESMVEVTGTGKFKGMQARLQARGGALLTLSNSVRPYPIKATATLGTTQASIDGTLIDPLHFNKEEVNFQLEGSDLALLYPIAGVPLPPTPAYKLAGYLSHSGDIWTFKRFKGKVGNSDMSGDFSVDRGRTPQLITADVESQILDLKDLAGIIGANSGAKTSGKVLPTEPFNLDKLRAADADVRFKGAKIVTGKLPIQNMDAHLTVKDGMLKLAPLNFEVAGGQMVTEITMDGHKSHMATHADITAKGLNLDQLFPGSKLNESSAGTMGGRAKLDAGGDSISQMMGSANGEAALIMDGGTISELLLRLSNLDIANSFLLLLGGDKQIPIRCMVANFKAVAGDFTVQDLVLDTSKVNITGEGHVNFADESLHLKLVSKGTSLAALRGPIIITGSFMKPSVSPDMDEVVARGGLAVGLGVLTAGIGALLPLLEFNKKKNSRCAALMIHAKSDAGIRQSDIAPH</sequence>
<evidence type="ECO:0000256" key="1">
    <source>
        <dbReference type="SAM" id="Phobius"/>
    </source>
</evidence>
<dbReference type="InterPro" id="IPR007844">
    <property type="entry name" value="AsmA"/>
</dbReference>
<reference evidence="3 4" key="2">
    <citation type="submission" date="2016-03" db="EMBL/GenBank/DDBJ databases">
        <title>New uncultured bacterium of the family Gallionellaceae from acid mine drainage: description and reconstruction of genome based on metagenomic analysis of microbial community.</title>
        <authorList>
            <person name="Kadnikov V."/>
            <person name="Ivasenko D."/>
            <person name="Beletsky A."/>
            <person name="Mardanov A."/>
            <person name="Danilova E."/>
            <person name="Pimenov N."/>
            <person name="Karnachuk O."/>
            <person name="Ravin N."/>
        </authorList>
    </citation>
    <scope>NUCLEOTIDE SEQUENCE [LARGE SCALE GENOMIC DNA]</scope>
    <source>
        <strain evidence="3">ShG14-8</strain>
    </source>
</reference>
<keyword evidence="1" id="KW-1133">Transmembrane helix</keyword>
<dbReference type="Pfam" id="PF05170">
    <property type="entry name" value="AsmA"/>
    <property type="match status" value="1"/>
</dbReference>
<keyword evidence="1" id="KW-0472">Membrane</keyword>
<feature type="domain" description="AsmA" evidence="2">
    <location>
        <begin position="1"/>
        <end position="519"/>
    </location>
</feature>
<evidence type="ECO:0000313" key="3">
    <source>
        <dbReference type="EMBL" id="KXS32588.1"/>
    </source>
</evidence>
<name>A0A139BUK6_9PROT</name>
<evidence type="ECO:0000259" key="2">
    <source>
        <dbReference type="Pfam" id="PF05170"/>
    </source>
</evidence>
<evidence type="ECO:0000313" key="4">
    <source>
        <dbReference type="Proteomes" id="UP000070578"/>
    </source>
</evidence>
<organism evidence="3 4">
    <name type="scientific">Candidatus Gallionella acididurans</name>
    <dbReference type="NCBI Taxonomy" id="1796491"/>
    <lineage>
        <taxon>Bacteria</taxon>
        <taxon>Pseudomonadati</taxon>
        <taxon>Pseudomonadota</taxon>
        <taxon>Betaproteobacteria</taxon>
        <taxon>Nitrosomonadales</taxon>
        <taxon>Gallionellaceae</taxon>
        <taxon>Gallionella</taxon>
    </lineage>
</organism>
<comment type="caution">
    <text evidence="3">The sequence shown here is derived from an EMBL/GenBank/DDBJ whole genome shotgun (WGS) entry which is preliminary data.</text>
</comment>